<feature type="transmembrane region" description="Helical" evidence="7">
    <location>
        <begin position="90"/>
        <end position="114"/>
    </location>
</feature>
<evidence type="ECO:0000256" key="6">
    <source>
        <dbReference type="ARBA" id="ARBA00023136"/>
    </source>
</evidence>
<comment type="similarity">
    <text evidence="2">Belongs to the chromate ion transporter (CHR) (TC 2.A.51) family.</text>
</comment>
<sequence>MNITLTAADWLLLLTHFLSLSLLAIGGAVSTLPDMHRMLVNDQRWLLDSQFNASVALAQAAPGPNVLFVALLGWNVGLNASGAIAGSPLAWAYGLVGMALAMLGVLLPSTTLTLMASRWAHHNRDLRAVRAFKQGMAPVVVGLLLATGAILALNPGNTPDHWPLWLLSGVCALLVWRTKLHLLWLLGAGALLGWWGLV</sequence>
<evidence type="ECO:0000256" key="2">
    <source>
        <dbReference type="ARBA" id="ARBA00005262"/>
    </source>
</evidence>
<evidence type="ECO:0000256" key="7">
    <source>
        <dbReference type="SAM" id="Phobius"/>
    </source>
</evidence>
<organism evidence="8 9">
    <name type="scientific">Rhodoferax fermentans</name>
    <dbReference type="NCBI Taxonomy" id="28066"/>
    <lineage>
        <taxon>Bacteria</taxon>
        <taxon>Pseudomonadati</taxon>
        <taxon>Pseudomonadota</taxon>
        <taxon>Betaproteobacteria</taxon>
        <taxon>Burkholderiales</taxon>
        <taxon>Comamonadaceae</taxon>
        <taxon>Rhodoferax</taxon>
    </lineage>
</organism>
<comment type="caution">
    <text evidence="8">The sequence shown here is derived from an EMBL/GenBank/DDBJ whole genome shotgun (WGS) entry which is preliminary data.</text>
</comment>
<keyword evidence="3" id="KW-1003">Cell membrane</keyword>
<evidence type="ECO:0000313" key="8">
    <source>
        <dbReference type="EMBL" id="OOV08035.1"/>
    </source>
</evidence>
<dbReference type="STRING" id="28066.RF819_16075"/>
<dbReference type="EMBL" id="MTJN01000002">
    <property type="protein sequence ID" value="OOV08035.1"/>
    <property type="molecule type" value="Genomic_DNA"/>
</dbReference>
<feature type="transmembrane region" description="Helical" evidence="7">
    <location>
        <begin position="181"/>
        <end position="197"/>
    </location>
</feature>
<name>A0A1T1AVN7_RHOFE</name>
<keyword evidence="9" id="KW-1185">Reference proteome</keyword>
<keyword evidence="4 7" id="KW-0812">Transmembrane</keyword>
<feature type="transmembrane region" description="Helical" evidence="7">
    <location>
        <begin position="12"/>
        <end position="32"/>
    </location>
</feature>
<dbReference type="GO" id="GO:0015109">
    <property type="term" value="F:chromate transmembrane transporter activity"/>
    <property type="evidence" value="ECO:0007669"/>
    <property type="project" value="InterPro"/>
</dbReference>
<dbReference type="GO" id="GO:0005886">
    <property type="term" value="C:plasma membrane"/>
    <property type="evidence" value="ECO:0007669"/>
    <property type="project" value="UniProtKB-SubCell"/>
</dbReference>
<evidence type="ECO:0000256" key="5">
    <source>
        <dbReference type="ARBA" id="ARBA00022989"/>
    </source>
</evidence>
<keyword evidence="6 7" id="KW-0472">Membrane</keyword>
<dbReference type="OrthoDB" id="556585at2"/>
<dbReference type="InterPro" id="IPR052518">
    <property type="entry name" value="CHR_Transporter"/>
</dbReference>
<dbReference type="InterPro" id="IPR003370">
    <property type="entry name" value="Chromate_transpt"/>
</dbReference>
<evidence type="ECO:0000313" key="9">
    <source>
        <dbReference type="Proteomes" id="UP000190750"/>
    </source>
</evidence>
<feature type="transmembrane region" description="Helical" evidence="7">
    <location>
        <begin position="135"/>
        <end position="154"/>
    </location>
</feature>
<evidence type="ECO:0000256" key="1">
    <source>
        <dbReference type="ARBA" id="ARBA00004651"/>
    </source>
</evidence>
<accession>A0A1T1AVN7</accession>
<protein>
    <submittedName>
        <fullName evidence="8">Chromate transporter</fullName>
    </submittedName>
</protein>
<dbReference type="RefSeq" id="WP_078365901.1">
    <property type="nucleotide sequence ID" value="NZ_MTJN01000002.1"/>
</dbReference>
<dbReference type="AlphaFoldDB" id="A0A1T1AVN7"/>
<keyword evidence="5 7" id="KW-1133">Transmembrane helix</keyword>
<comment type="subcellular location">
    <subcellularLocation>
        <location evidence="1">Cell membrane</location>
        <topology evidence="1">Multi-pass membrane protein</topology>
    </subcellularLocation>
</comment>
<dbReference type="Pfam" id="PF02417">
    <property type="entry name" value="Chromate_transp"/>
    <property type="match status" value="1"/>
</dbReference>
<dbReference type="Proteomes" id="UP000190750">
    <property type="component" value="Unassembled WGS sequence"/>
</dbReference>
<feature type="transmembrane region" description="Helical" evidence="7">
    <location>
        <begin position="53"/>
        <end position="78"/>
    </location>
</feature>
<dbReference type="PANTHER" id="PTHR43663:SF1">
    <property type="entry name" value="CHROMATE TRANSPORTER"/>
    <property type="match status" value="1"/>
</dbReference>
<evidence type="ECO:0000256" key="3">
    <source>
        <dbReference type="ARBA" id="ARBA00022475"/>
    </source>
</evidence>
<evidence type="ECO:0000256" key="4">
    <source>
        <dbReference type="ARBA" id="ARBA00022692"/>
    </source>
</evidence>
<reference evidence="8 9" key="1">
    <citation type="submission" date="2017-01" db="EMBL/GenBank/DDBJ databases">
        <title>Genome sequencing of Rhodoferax fermentans JCM 7819.</title>
        <authorList>
            <person name="Kim Y.J."/>
            <person name="Farh M.E.-A."/>
            <person name="Yang D.-C."/>
        </authorList>
    </citation>
    <scope>NUCLEOTIDE SEQUENCE [LARGE SCALE GENOMIC DNA]</scope>
    <source>
        <strain evidence="8 9">JCM 7819</strain>
    </source>
</reference>
<dbReference type="PANTHER" id="PTHR43663">
    <property type="entry name" value="CHROMATE TRANSPORT PROTEIN-RELATED"/>
    <property type="match status" value="1"/>
</dbReference>
<proteinExistence type="inferred from homology"/>
<gene>
    <name evidence="8" type="ORF">RF819_16075</name>
</gene>